<evidence type="ECO:0000313" key="7">
    <source>
        <dbReference type="EMBL" id="QZP37874.1"/>
    </source>
</evidence>
<dbReference type="EMBL" id="CP081958">
    <property type="protein sequence ID" value="QZP37874.1"/>
    <property type="molecule type" value="Genomic_DNA"/>
</dbReference>
<accession>A0A8T8WDS2</accession>
<evidence type="ECO:0000256" key="4">
    <source>
        <dbReference type="ARBA" id="ARBA00022691"/>
    </source>
</evidence>
<dbReference type="PROSITE" id="PS00092">
    <property type="entry name" value="N6_MTASE"/>
    <property type="match status" value="1"/>
</dbReference>
<dbReference type="GO" id="GO:0008276">
    <property type="term" value="F:protein methyltransferase activity"/>
    <property type="evidence" value="ECO:0007669"/>
    <property type="project" value="TreeGrafter"/>
</dbReference>
<organism evidence="7 8">
    <name type="scientific">Halobaculum magnesiiphilum</name>
    <dbReference type="NCBI Taxonomy" id="1017351"/>
    <lineage>
        <taxon>Archaea</taxon>
        <taxon>Methanobacteriati</taxon>
        <taxon>Methanobacteriota</taxon>
        <taxon>Stenosarchaea group</taxon>
        <taxon>Halobacteria</taxon>
        <taxon>Halobacteriales</taxon>
        <taxon>Haloferacaceae</taxon>
        <taxon>Halobaculum</taxon>
    </lineage>
</organism>
<protein>
    <submittedName>
        <fullName evidence="7">Methyltransferase</fullName>
    </submittedName>
</protein>
<dbReference type="SUPFAM" id="SSF53335">
    <property type="entry name" value="S-adenosyl-L-methionine-dependent methyltransferases"/>
    <property type="match status" value="1"/>
</dbReference>
<dbReference type="GO" id="GO:0035657">
    <property type="term" value="C:eRF1 methyltransferase complex"/>
    <property type="evidence" value="ECO:0007669"/>
    <property type="project" value="TreeGrafter"/>
</dbReference>
<dbReference type="GeneID" id="67176771"/>
<dbReference type="AlphaFoldDB" id="A0A8T8WDS2"/>
<dbReference type="Gene3D" id="3.40.50.150">
    <property type="entry name" value="Vaccinia Virus protein VP39"/>
    <property type="match status" value="1"/>
</dbReference>
<sequence length="220" mass="23616">MPEGDDEADATESAGSAGSTESKDTRDALAERRGLDAPVYEPAEDSGLLASAAVEHARGVTLEVGTGSGWVAEQVRREGDATRVLGSDVNPHACRRARDRGVEAVRVDLLAAFRDGALDTVLFNPPYLPTDPDNEWDDWQEVALSGGESGRKLIEPFLDDLPRALAPDGVALLLVSSLTGFADVVEYAVDRGFDAETVAEESYPFETLSILALRHRDHEP</sequence>
<keyword evidence="2 7" id="KW-0489">Methyltransferase</keyword>
<dbReference type="NCBIfam" id="TIGR00537">
    <property type="entry name" value="hemK_rel_arch"/>
    <property type="match status" value="1"/>
</dbReference>
<dbReference type="InterPro" id="IPR052190">
    <property type="entry name" value="Euk-Arch_PrmC-MTase"/>
</dbReference>
<dbReference type="NCBIfam" id="NF011527">
    <property type="entry name" value="PRK14968.1-1"/>
    <property type="match status" value="1"/>
</dbReference>
<feature type="domain" description="Methyltransferase small" evidence="6">
    <location>
        <begin position="46"/>
        <end position="127"/>
    </location>
</feature>
<evidence type="ECO:0000259" key="6">
    <source>
        <dbReference type="Pfam" id="PF05175"/>
    </source>
</evidence>
<reference evidence="7 8" key="1">
    <citation type="journal article" date="2021" name="Int. J. Syst. Evol. Microbiol.">
        <title>Halobaculum halophilum sp. nov. and Halobaculum salinum sp. nov., isolated from salt lake and saline soil.</title>
        <authorList>
            <person name="Cui H.L."/>
            <person name="Shi X.W."/>
            <person name="Yin X.M."/>
            <person name="Yang X.Y."/>
            <person name="Hou J."/>
            <person name="Zhu L."/>
        </authorList>
    </citation>
    <scope>NUCLEOTIDE SEQUENCE [LARGE SCALE GENOMIC DNA]</scope>
    <source>
        <strain evidence="7 8">NBRC 109044</strain>
    </source>
</reference>
<comment type="similarity">
    <text evidence="1">Belongs to the eukaryotic/archaeal PrmC-related family.</text>
</comment>
<name>A0A8T8WDS2_9EURY</name>
<feature type="compositionally biased region" description="Basic and acidic residues" evidence="5">
    <location>
        <begin position="21"/>
        <end position="35"/>
    </location>
</feature>
<dbReference type="InterPro" id="IPR002052">
    <property type="entry name" value="DNA_methylase_N6_adenine_CS"/>
</dbReference>
<dbReference type="GO" id="GO:0003676">
    <property type="term" value="F:nucleic acid binding"/>
    <property type="evidence" value="ECO:0007669"/>
    <property type="project" value="InterPro"/>
</dbReference>
<evidence type="ECO:0000256" key="2">
    <source>
        <dbReference type="ARBA" id="ARBA00022603"/>
    </source>
</evidence>
<dbReference type="Pfam" id="PF05175">
    <property type="entry name" value="MTS"/>
    <property type="match status" value="1"/>
</dbReference>
<evidence type="ECO:0000256" key="3">
    <source>
        <dbReference type="ARBA" id="ARBA00022679"/>
    </source>
</evidence>
<gene>
    <name evidence="7" type="ORF">K6T50_01475</name>
</gene>
<feature type="region of interest" description="Disordered" evidence="5">
    <location>
        <begin position="1"/>
        <end position="41"/>
    </location>
</feature>
<keyword evidence="4" id="KW-0949">S-adenosyl-L-methionine</keyword>
<dbReference type="GO" id="GO:0008757">
    <property type="term" value="F:S-adenosylmethionine-dependent methyltransferase activity"/>
    <property type="evidence" value="ECO:0007669"/>
    <property type="project" value="InterPro"/>
</dbReference>
<keyword evidence="3" id="KW-0808">Transferase</keyword>
<dbReference type="CDD" id="cd02440">
    <property type="entry name" value="AdoMet_MTases"/>
    <property type="match status" value="1"/>
</dbReference>
<dbReference type="RefSeq" id="WP_222607681.1">
    <property type="nucleotide sequence ID" value="NZ_CP081958.1"/>
</dbReference>
<feature type="compositionally biased region" description="Acidic residues" evidence="5">
    <location>
        <begin position="1"/>
        <end position="10"/>
    </location>
</feature>
<keyword evidence="8" id="KW-1185">Reference proteome</keyword>
<dbReference type="KEGG" id="hmp:K6T50_01475"/>
<dbReference type="InterPro" id="IPR004557">
    <property type="entry name" value="PrmC-related"/>
</dbReference>
<evidence type="ECO:0000313" key="8">
    <source>
        <dbReference type="Proteomes" id="UP000826254"/>
    </source>
</evidence>
<proteinExistence type="inferred from homology"/>
<dbReference type="InterPro" id="IPR007848">
    <property type="entry name" value="Small_mtfrase_dom"/>
</dbReference>
<evidence type="ECO:0000256" key="5">
    <source>
        <dbReference type="SAM" id="MobiDB-lite"/>
    </source>
</evidence>
<dbReference type="PANTHER" id="PTHR45875:SF1">
    <property type="entry name" value="METHYLTRANSFERASE N6AMT1"/>
    <property type="match status" value="1"/>
</dbReference>
<dbReference type="GO" id="GO:0032259">
    <property type="term" value="P:methylation"/>
    <property type="evidence" value="ECO:0007669"/>
    <property type="project" value="UniProtKB-KW"/>
</dbReference>
<dbReference type="PANTHER" id="PTHR45875">
    <property type="entry name" value="METHYLTRANSFERASE N6AMT1"/>
    <property type="match status" value="1"/>
</dbReference>
<dbReference type="InterPro" id="IPR029063">
    <property type="entry name" value="SAM-dependent_MTases_sf"/>
</dbReference>
<evidence type="ECO:0000256" key="1">
    <source>
        <dbReference type="ARBA" id="ARBA00006149"/>
    </source>
</evidence>
<dbReference type="Proteomes" id="UP000826254">
    <property type="component" value="Chromosome"/>
</dbReference>